<reference evidence="2 3" key="1">
    <citation type="submission" date="2016-10" db="EMBL/GenBank/DDBJ databases">
        <authorList>
            <person name="de Groot N.N."/>
        </authorList>
    </citation>
    <scope>NUCLEOTIDE SEQUENCE [LARGE SCALE GENOMIC DNA]</scope>
    <source>
        <strain evidence="2 3">DSM 20117</strain>
    </source>
</reference>
<evidence type="ECO:0000256" key="1">
    <source>
        <dbReference type="SAM" id="MobiDB-lite"/>
    </source>
</evidence>
<evidence type="ECO:0000313" key="2">
    <source>
        <dbReference type="EMBL" id="SDR14190.1"/>
    </source>
</evidence>
<dbReference type="OrthoDB" id="5125216at2"/>
<evidence type="ECO:0008006" key="4">
    <source>
        <dbReference type="Google" id="ProtNLM"/>
    </source>
</evidence>
<feature type="region of interest" description="Disordered" evidence="1">
    <location>
        <begin position="40"/>
        <end position="144"/>
    </location>
</feature>
<accession>A0A1H1GLX9</accession>
<name>A0A1H1GLX9_9MICC</name>
<evidence type="ECO:0000313" key="3">
    <source>
        <dbReference type="Proteomes" id="UP000181917"/>
    </source>
</evidence>
<dbReference type="STRING" id="37928.SAMN04489742_4170"/>
<dbReference type="Proteomes" id="UP000181917">
    <property type="component" value="Unassembled WGS sequence"/>
</dbReference>
<sequence length="144" mass="14606">MKNKLILGAGLAVGFVLGSRAGRGSYEQLRDAAQELWASNVSRNIRQNDPVRSGSSPGSRAGRRASSWNAWNSDAGASSARTGAAGSGAADIGAAEAGRPETRRDVSSDPAMDDRPGGEWAGEGGALADGPATGTDPEENLGHS</sequence>
<keyword evidence="3" id="KW-1185">Reference proteome</keyword>
<feature type="compositionally biased region" description="Basic and acidic residues" evidence="1">
    <location>
        <begin position="98"/>
        <end position="117"/>
    </location>
</feature>
<dbReference type="RefSeq" id="WP_074702403.1">
    <property type="nucleotide sequence ID" value="NZ_CP018863.1"/>
</dbReference>
<dbReference type="EMBL" id="FNKH01000002">
    <property type="protein sequence ID" value="SDR14190.1"/>
    <property type="molecule type" value="Genomic_DNA"/>
</dbReference>
<feature type="compositionally biased region" description="Low complexity" evidence="1">
    <location>
        <begin position="52"/>
        <end position="97"/>
    </location>
</feature>
<gene>
    <name evidence="2" type="ORF">SAMN04489742_4170</name>
</gene>
<dbReference type="KEGG" id="acry:AC20117_18525"/>
<protein>
    <recommendedName>
        <fullName evidence="4">YtxH domain-containing protein</fullName>
    </recommendedName>
</protein>
<proteinExistence type="predicted"/>
<organism evidence="2 3">
    <name type="scientific">Crystallibacter crystallopoietes</name>
    <dbReference type="NCBI Taxonomy" id="37928"/>
    <lineage>
        <taxon>Bacteria</taxon>
        <taxon>Bacillati</taxon>
        <taxon>Actinomycetota</taxon>
        <taxon>Actinomycetes</taxon>
        <taxon>Micrococcales</taxon>
        <taxon>Micrococcaceae</taxon>
        <taxon>Crystallibacter</taxon>
    </lineage>
</organism>
<dbReference type="AlphaFoldDB" id="A0A1H1GLX9"/>